<dbReference type="InterPro" id="IPR027417">
    <property type="entry name" value="P-loop_NTPase"/>
</dbReference>
<dbReference type="Gene3D" id="3.40.50.300">
    <property type="entry name" value="P-loop containing nucleotide triphosphate hydrolases"/>
    <property type="match status" value="1"/>
</dbReference>
<keyword evidence="3" id="KW-1185">Reference proteome</keyword>
<dbReference type="AlphaFoldDB" id="A0A9N8H3X2"/>
<dbReference type="EMBL" id="CAICTM010000001">
    <property type="protein sequence ID" value="CAB9496123.1"/>
    <property type="molecule type" value="Genomic_DNA"/>
</dbReference>
<evidence type="ECO:0000313" key="3">
    <source>
        <dbReference type="Proteomes" id="UP001153069"/>
    </source>
</evidence>
<dbReference type="OrthoDB" id="48357at2759"/>
<comment type="caution">
    <text evidence="2">The sequence shown here is derived from an EMBL/GenBank/DDBJ whole genome shotgun (WGS) entry which is preliminary data.</text>
</comment>
<dbReference type="Proteomes" id="UP001153069">
    <property type="component" value="Unassembled WGS sequence"/>
</dbReference>
<accession>A0A9N8H3X2</accession>
<feature type="region of interest" description="Disordered" evidence="1">
    <location>
        <begin position="345"/>
        <end position="501"/>
    </location>
</feature>
<organism evidence="2 3">
    <name type="scientific">Seminavis robusta</name>
    <dbReference type="NCBI Taxonomy" id="568900"/>
    <lineage>
        <taxon>Eukaryota</taxon>
        <taxon>Sar</taxon>
        <taxon>Stramenopiles</taxon>
        <taxon>Ochrophyta</taxon>
        <taxon>Bacillariophyta</taxon>
        <taxon>Bacillariophyceae</taxon>
        <taxon>Bacillariophycidae</taxon>
        <taxon>Naviculales</taxon>
        <taxon>Naviculaceae</taxon>
        <taxon>Seminavis</taxon>
    </lineage>
</organism>
<feature type="compositionally biased region" description="Basic and acidic residues" evidence="1">
    <location>
        <begin position="345"/>
        <end position="360"/>
    </location>
</feature>
<protein>
    <submittedName>
        <fullName evidence="2">HSPB (Heat shock 27kDa) associated protein 1</fullName>
    </submittedName>
</protein>
<feature type="compositionally biased region" description="Polar residues" evidence="1">
    <location>
        <begin position="486"/>
        <end position="501"/>
    </location>
</feature>
<feature type="compositionally biased region" description="Low complexity" evidence="1">
    <location>
        <begin position="363"/>
        <end position="372"/>
    </location>
</feature>
<proteinExistence type="predicted"/>
<name>A0A9N8H3X2_9STRA</name>
<evidence type="ECO:0000313" key="2">
    <source>
        <dbReference type="EMBL" id="CAB9496123.1"/>
    </source>
</evidence>
<reference evidence="2" key="1">
    <citation type="submission" date="2020-06" db="EMBL/GenBank/DDBJ databases">
        <authorList>
            <consortium name="Plant Systems Biology data submission"/>
        </authorList>
    </citation>
    <scope>NUCLEOTIDE SEQUENCE</scope>
    <source>
        <strain evidence="2">D6</strain>
    </source>
</reference>
<gene>
    <name evidence="2" type="ORF">SEMRO_1_G001000.1</name>
</gene>
<feature type="compositionally biased region" description="Polar residues" evidence="1">
    <location>
        <begin position="459"/>
        <end position="468"/>
    </location>
</feature>
<sequence>MTTTTALETLAQGDSSSNLSAPLYITIGPPNSGKTTWLRRQRSGSDLVDVALDDQPNVYMAIPLELFVASQSSLQNGTDLTPEHQQLLQQSFFQKTVQERLLAPEQQELRWVLQRLSGAAELEESMRSKLINKEENETNARNMSNADDNASEQVLQSLLRSTENLLRDDTAISKVPILVDLFMVEALFQKDPSRNITQTGIERATKTLRQTPKDVPVAWGNTNTKPRDYSSALEIAQQQGRPVNFCVFETANNLSSITPSAAATESLFDLPSLEFQELMDRNIRRLVETGRYVPSQVIWDMCGRVTEFLDGALRQLSEHGLENGPTKFDFHRQLARLAHFDLQDNRTVTKREQPKREFGGRGRWQQQRGRYQNSRSNNRTQPYTHGPRFQQQNGGRGRVRGWEESRSGGRGPPTRGNHNQPYNQNGRWTSDGRGRSSGGPDRQGYGPLGGGRGRIHPSYGSQSYTGPSQDGAWSGQKRQKSEHSHNGTNNQPSSQGQGSEL</sequence>
<feature type="compositionally biased region" description="Polar residues" evidence="1">
    <location>
        <begin position="373"/>
        <end position="383"/>
    </location>
</feature>
<evidence type="ECO:0000256" key="1">
    <source>
        <dbReference type="SAM" id="MobiDB-lite"/>
    </source>
</evidence>